<organism evidence="1 2">
    <name type="scientific">Leptotrichia wadei</name>
    <dbReference type="NCBI Taxonomy" id="157687"/>
    <lineage>
        <taxon>Bacteria</taxon>
        <taxon>Fusobacteriati</taxon>
        <taxon>Fusobacteriota</taxon>
        <taxon>Fusobacteriia</taxon>
        <taxon>Fusobacteriales</taxon>
        <taxon>Leptotrichiaceae</taxon>
        <taxon>Leptotrichia</taxon>
    </lineage>
</organism>
<evidence type="ECO:0000313" key="1">
    <source>
        <dbReference type="EMBL" id="BBM55947.1"/>
    </source>
</evidence>
<reference evidence="1 2" key="1">
    <citation type="submission" date="2019-07" db="EMBL/GenBank/DDBJ databases">
        <title>Complete Genome Sequence of Leptotrichia wadei Strain JMUB3936.</title>
        <authorList>
            <person name="Watanabe S."/>
            <person name="Cui L."/>
        </authorList>
    </citation>
    <scope>NUCLEOTIDE SEQUENCE [LARGE SCALE GENOMIC DNA]</scope>
    <source>
        <strain evidence="1 2">JMUB3936</strain>
        <plasmid evidence="2">pjmub3934p1 dna</plasmid>
    </source>
</reference>
<keyword evidence="1" id="KW-0614">Plasmid</keyword>
<protein>
    <submittedName>
        <fullName evidence="1">ABC transporter ATP-binding protein</fullName>
    </submittedName>
</protein>
<dbReference type="Gene3D" id="3.40.50.300">
    <property type="entry name" value="P-loop containing nucleotide triphosphate hydrolases"/>
    <property type="match status" value="1"/>
</dbReference>
<accession>A0A510KXI0</accession>
<dbReference type="EMBL" id="AP019842">
    <property type="protein sequence ID" value="BBM55947.1"/>
    <property type="molecule type" value="Genomic_DNA"/>
</dbReference>
<keyword evidence="1" id="KW-0547">Nucleotide-binding</keyword>
<sequence length="114" mass="13842">MVKICINKISEDIVKDFKIDGKNEDLKYYEDVFNVNDFIKQEKFLILGYKGTGKTYFLKKVREIKEENNFKIINCNMEKFYLILNKLDKTKIENIRKELDMIWKFMILLKSLRE</sequence>
<keyword evidence="1" id="KW-0067">ATP-binding</keyword>
<dbReference type="OrthoDB" id="9179688at2"/>
<evidence type="ECO:0000313" key="2">
    <source>
        <dbReference type="Proteomes" id="UP000321944"/>
    </source>
</evidence>
<name>A0A510KXI0_9FUSO</name>
<geneLocation type="plasmid" evidence="2">
    <name>pjmub3934p1 dna</name>
</geneLocation>
<proteinExistence type="predicted"/>
<dbReference type="AlphaFoldDB" id="A0A510KXI0"/>
<dbReference type="GO" id="GO:0005524">
    <property type="term" value="F:ATP binding"/>
    <property type="evidence" value="ECO:0007669"/>
    <property type="project" value="UniProtKB-KW"/>
</dbReference>
<dbReference type="RefSeq" id="WP_147004611.1">
    <property type="nucleotide sequence ID" value="NZ_AP019842.1"/>
</dbReference>
<dbReference type="SUPFAM" id="SSF52540">
    <property type="entry name" value="P-loop containing nucleoside triphosphate hydrolases"/>
    <property type="match status" value="1"/>
</dbReference>
<dbReference type="InterPro" id="IPR027417">
    <property type="entry name" value="P-loop_NTPase"/>
</dbReference>
<gene>
    <name evidence="1" type="ORF">JMUB3936_p1019</name>
</gene>
<dbReference type="Proteomes" id="UP000321944">
    <property type="component" value="Plasmid pJMUB3934p1"/>
</dbReference>